<feature type="binding site" evidence="1 3">
    <location>
        <position position="81"/>
    </location>
    <ligand>
        <name>ATP</name>
        <dbReference type="ChEBI" id="CHEBI:30616"/>
    </ligand>
</feature>
<accession>A0A2Z5ZCU1</accession>
<feature type="domain" description="T4 RNA ligase 1 C-terminal" evidence="7">
    <location>
        <begin position="260"/>
        <end position="381"/>
    </location>
</feature>
<keyword evidence="1" id="KW-0945">Host-virus interaction</keyword>
<keyword evidence="1 4" id="KW-0460">Magnesium</keyword>
<name>A0A2Z5ZCU1_9CAUD</name>
<dbReference type="EC" id="6.5.1.3" evidence="1"/>
<dbReference type="GO" id="GO:0003972">
    <property type="term" value="F:RNA ligase (ATP) activity"/>
    <property type="evidence" value="ECO:0007669"/>
    <property type="project" value="UniProtKB-UniRule"/>
</dbReference>
<feature type="binding site" evidence="1 3">
    <location>
        <position position="60"/>
    </location>
    <ligand>
        <name>ATP</name>
        <dbReference type="ChEBI" id="CHEBI:30616"/>
    </ligand>
</feature>
<dbReference type="Pfam" id="PF20819">
    <property type="entry name" value="T4_Rnl1_C"/>
    <property type="match status" value="1"/>
</dbReference>
<dbReference type="GO" id="GO:0042245">
    <property type="term" value="P:RNA repair"/>
    <property type="evidence" value="ECO:0007669"/>
    <property type="project" value="UniProtKB-UniRule"/>
</dbReference>
<evidence type="ECO:0000256" key="1">
    <source>
        <dbReference type="HAMAP-Rule" id="MF_04149"/>
    </source>
</evidence>
<comment type="similarity">
    <text evidence="1">Belongs to the Tequatrovirus RNA ligase 1 family.</text>
</comment>
<evidence type="ECO:0000256" key="2">
    <source>
        <dbReference type="PIRSR" id="PIRSR612648-1"/>
    </source>
</evidence>
<keyword evidence="1" id="KW-1259">Evasion of bacteria-mediated translation shutoff by virus</keyword>
<feature type="binding site" evidence="1 3">
    <location>
        <position position="165"/>
    </location>
    <ligand>
        <name>ATP</name>
        <dbReference type="ChEBI" id="CHEBI:30616"/>
    </ligand>
</feature>
<protein>
    <recommendedName>
        <fullName evidence="1">RNA ligase 1</fullName>
        <ecNumber evidence="1">6.5.1.3</ecNumber>
    </recommendedName>
    <alternativeName>
        <fullName evidence="1">Rnl1</fullName>
    </alternativeName>
</protein>
<evidence type="ECO:0000259" key="7">
    <source>
        <dbReference type="Pfam" id="PF20819"/>
    </source>
</evidence>
<keyword evidence="1 3" id="KW-0547">Nucleotide-binding</keyword>
<keyword evidence="1 8" id="KW-0436">Ligase</keyword>
<dbReference type="Pfam" id="PF09511">
    <property type="entry name" value="RNA_lig_T4_1"/>
    <property type="match status" value="1"/>
</dbReference>
<dbReference type="EMBL" id="LC371242">
    <property type="protein sequence ID" value="BBC78294.1"/>
    <property type="molecule type" value="Genomic_DNA"/>
</dbReference>
<dbReference type="GO" id="GO:0005524">
    <property type="term" value="F:ATP binding"/>
    <property type="evidence" value="ECO:0007669"/>
    <property type="project" value="UniProtKB-UniRule"/>
</dbReference>
<evidence type="ECO:0000256" key="5">
    <source>
        <dbReference type="PIRSR" id="PIRSR612648-4"/>
    </source>
</evidence>
<evidence type="ECO:0000313" key="8">
    <source>
        <dbReference type="EMBL" id="BBC78294.1"/>
    </source>
</evidence>
<feature type="domain" description="T4 RNA ligase 1-like N-terminal" evidence="6">
    <location>
        <begin position="58"/>
        <end position="253"/>
    </location>
</feature>
<dbReference type="RefSeq" id="YP_010090941.1">
    <property type="nucleotide sequence ID" value="NC_055721.1"/>
</dbReference>
<feature type="site" description="Essential for RNA ligase activity" evidence="1 5">
    <location>
        <position position="253"/>
    </location>
</feature>
<proteinExistence type="inferred from homology"/>
<dbReference type="Gene3D" id="1.10.3550.20">
    <property type="match status" value="1"/>
</dbReference>
<organism evidence="8 9">
    <name type="scientific">Escherichia phage EcS1</name>
    <dbReference type="NCBI Taxonomy" id="2083276"/>
    <lineage>
        <taxon>Viruses</taxon>
        <taxon>Duplodnaviria</taxon>
        <taxon>Heunggongvirae</taxon>
        <taxon>Uroviricota</taxon>
        <taxon>Caudoviricetes</taxon>
        <taxon>Pantevenvirales</taxon>
        <taxon>Straboviridae</taxon>
        <taxon>Tevenvirinae</taxon>
        <taxon>Kagamiyamavirus</taxon>
        <taxon>Kagamiyamavirus ecs1</taxon>
    </lineage>
</organism>
<dbReference type="InterPro" id="IPR012648">
    <property type="entry name" value="Rnl1"/>
</dbReference>
<evidence type="ECO:0000259" key="6">
    <source>
        <dbReference type="Pfam" id="PF09511"/>
    </source>
</evidence>
<feature type="active site" description="N6-AMP-lysine intermediate" evidence="1 2">
    <location>
        <position position="105"/>
    </location>
</feature>
<feature type="binding site" evidence="1 3">
    <location>
        <position position="247"/>
    </location>
    <ligand>
        <name>ATP</name>
        <dbReference type="ChEBI" id="CHEBI:30616"/>
    </ligand>
</feature>
<comment type="cofactor">
    <cofactor evidence="1">
        <name>Mg(2+)</name>
        <dbReference type="ChEBI" id="CHEBI:18420"/>
    </cofactor>
    <text evidence="1">Binds 2 magnesium ions that perform the catalytic activity via a two-metal mechanism. One of the catalytic Mg(2+), which is coordinated by 5 water molecules, engages the lysine nucleophile and the ATP alpha phosphate while the Mg(2+) orients the PPi leaving group.</text>
</comment>
<feature type="site" description="Essential for RNA ligase activity" evidence="1 5">
    <location>
        <position position="165"/>
    </location>
</feature>
<feature type="binding site" evidence="1 3">
    <location>
        <position position="43"/>
    </location>
    <ligand>
        <name>ATP</name>
        <dbReference type="ChEBI" id="CHEBI:30616"/>
    </ligand>
</feature>
<dbReference type="GeneID" id="65108433"/>
<dbReference type="HAMAP" id="MF_04149">
    <property type="entry name" value="RNALIG_T4"/>
    <property type="match status" value="1"/>
</dbReference>
<evidence type="ECO:0000256" key="3">
    <source>
        <dbReference type="PIRSR" id="PIRSR612648-2"/>
    </source>
</evidence>
<sequence>MITKQEHDLYKNLMKLTDPKDQSKFYFRDYQTPFGGEYRIFSYNYASYSDWLLPDALECRGIMFEMVDGKPTRIAARPMEKFFNLDETPFTMNLDLTKIKLMMDKADGSLISSFVDNDQLFLKSKASISSEQAYAALQVINGPRYEKFLKRVTQLTKDGFTCNMEYVAPDNRIVLAYSKRDLILLNVRENKTGEYVPYEELFKDAMLRPHLVEAFNVPADERFVPGIRAKEGVEGYVFVMENGLNFKLKTDWYVALHRTKDSITKNEALFESVVSGGSDDLRSMFAGDEWAITKIDKFETIHLEFLRHALDLVQTTYKQLAGRDRKDFAISAQTIFKDADRSYLFPILMKAFTGGLDLDKLIPQLNEAFNKNHKFFVPDEYKKEIVIEQE</sequence>
<evidence type="ECO:0000313" key="9">
    <source>
        <dbReference type="Proteomes" id="UP000250157"/>
    </source>
</evidence>
<reference evidence="8 9" key="1">
    <citation type="submission" date="2018-02" db="EMBL/GenBank/DDBJ databases">
        <title>Full genome sequencing of a novel polyvalent bacteriophage as one of T4-Family member.</title>
        <authorList>
            <person name="Kawasaki T."/>
            <person name="Saad A.M."/>
            <person name="Yamada T."/>
        </authorList>
    </citation>
    <scope>NUCLEOTIDE SEQUENCE [LARGE SCALE GENOMIC DNA]</scope>
    <source>
        <strain evidence="8 9">EcS1</strain>
    </source>
</reference>
<keyword evidence="1 3" id="KW-0067">ATP-binding</keyword>
<dbReference type="Proteomes" id="UP000250157">
    <property type="component" value="Segment"/>
</dbReference>
<feature type="binding site" evidence="1 3">
    <location>
        <position position="249"/>
    </location>
    <ligand>
        <name>ATP</name>
        <dbReference type="ChEBI" id="CHEBI:30616"/>
    </ligand>
</feature>
<feature type="binding site" evidence="1 4">
    <location>
        <position position="279"/>
    </location>
    <ligand>
        <name>Mg(2+)</name>
        <dbReference type="ChEBI" id="CHEBI:18420"/>
        <note>catalytic</note>
    </ligand>
</feature>
<comment type="function">
    <text evidence="1">Involved in countering a host defense mechanism which, following viral infection, activates the host anticodon nuclease and shuts off viral translation. Repairs 5'-PO4 and 3'-OH groups in the cleaved host tRNA.</text>
</comment>
<dbReference type="GO" id="GO:0046872">
    <property type="term" value="F:metal ion binding"/>
    <property type="evidence" value="ECO:0007669"/>
    <property type="project" value="UniProtKB-UniRule"/>
</dbReference>
<dbReference type="InterPro" id="IPR019039">
    <property type="entry name" value="T4-Rnl1-like_N"/>
</dbReference>
<keyword evidence="1 4" id="KW-0479">Metal-binding</keyword>
<keyword evidence="9" id="KW-1185">Reference proteome</keyword>
<evidence type="ECO:0000256" key="4">
    <source>
        <dbReference type="PIRSR" id="PIRSR612648-3"/>
    </source>
</evidence>
<dbReference type="InterPro" id="IPR049042">
    <property type="entry name" value="T4_Rnl1_C"/>
</dbReference>
<comment type="catalytic activity">
    <reaction evidence="1">
        <text>ATP + (ribonucleotide)n-3'-hydroxyl + 5'-phospho-(ribonucleotide)m = (ribonucleotide)n+m + AMP + diphosphate.</text>
        <dbReference type="EC" id="6.5.1.3"/>
    </reaction>
</comment>
<keyword evidence="1" id="KW-0692">RNA repair</keyword>
<dbReference type="NCBIfam" id="TIGR02308">
    <property type="entry name" value="RNA_lig_T4_1"/>
    <property type="match status" value="1"/>
</dbReference>
<dbReference type="KEGG" id="vg:65108433"/>